<protein>
    <recommendedName>
        <fullName evidence="5">Lipopolysaccharide biosynthesis protein RfbH</fullName>
    </recommendedName>
</protein>
<comment type="cofactor">
    <cofactor evidence="1">
        <name>pyridoxal 5'-phosphate</name>
        <dbReference type="ChEBI" id="CHEBI:597326"/>
    </cofactor>
</comment>
<organism evidence="4">
    <name type="scientific">marine sediment metagenome</name>
    <dbReference type="NCBI Taxonomy" id="412755"/>
    <lineage>
        <taxon>unclassified sequences</taxon>
        <taxon>metagenomes</taxon>
        <taxon>ecological metagenomes</taxon>
    </lineage>
</organism>
<feature type="non-terminal residue" evidence="4">
    <location>
        <position position="1"/>
    </location>
</feature>
<name>X1HDE1_9ZZZZ</name>
<evidence type="ECO:0000256" key="3">
    <source>
        <dbReference type="ARBA" id="ARBA00037999"/>
    </source>
</evidence>
<evidence type="ECO:0000313" key="4">
    <source>
        <dbReference type="EMBL" id="GAH67422.1"/>
    </source>
</evidence>
<dbReference type="GO" id="GO:0030170">
    <property type="term" value="F:pyridoxal phosphate binding"/>
    <property type="evidence" value="ECO:0007669"/>
    <property type="project" value="TreeGrafter"/>
</dbReference>
<evidence type="ECO:0000256" key="2">
    <source>
        <dbReference type="ARBA" id="ARBA00022898"/>
    </source>
</evidence>
<dbReference type="EMBL" id="BARU01025522">
    <property type="protein sequence ID" value="GAH67422.1"/>
    <property type="molecule type" value="Genomic_DNA"/>
</dbReference>
<dbReference type="Gene3D" id="3.40.640.10">
    <property type="entry name" value="Type I PLP-dependent aspartate aminotransferase-like (Major domain)"/>
    <property type="match status" value="1"/>
</dbReference>
<comment type="similarity">
    <text evidence="3">Belongs to the DegT/DnrJ/EryC1 family.</text>
</comment>
<dbReference type="PANTHER" id="PTHR30244:SF34">
    <property type="entry name" value="DTDP-4-AMINO-4,6-DIDEOXYGALACTOSE TRANSAMINASE"/>
    <property type="match status" value="1"/>
</dbReference>
<dbReference type="InterPro" id="IPR015424">
    <property type="entry name" value="PyrdxlP-dep_Trfase"/>
</dbReference>
<dbReference type="PANTHER" id="PTHR30244">
    <property type="entry name" value="TRANSAMINASE"/>
    <property type="match status" value="1"/>
</dbReference>
<dbReference type="SUPFAM" id="SSF53383">
    <property type="entry name" value="PLP-dependent transferases"/>
    <property type="match status" value="1"/>
</dbReference>
<reference evidence="4" key="1">
    <citation type="journal article" date="2014" name="Front. Microbiol.">
        <title>High frequency of phylogenetically diverse reductive dehalogenase-homologous genes in deep subseafloor sedimentary metagenomes.</title>
        <authorList>
            <person name="Kawai M."/>
            <person name="Futagami T."/>
            <person name="Toyoda A."/>
            <person name="Takaki Y."/>
            <person name="Nishi S."/>
            <person name="Hori S."/>
            <person name="Arai W."/>
            <person name="Tsubouchi T."/>
            <person name="Morono Y."/>
            <person name="Uchiyama I."/>
            <person name="Ito T."/>
            <person name="Fujiyama A."/>
            <person name="Inagaki F."/>
            <person name="Takami H."/>
        </authorList>
    </citation>
    <scope>NUCLEOTIDE SEQUENCE</scope>
    <source>
        <strain evidence="4">Expedition CK06-06</strain>
    </source>
</reference>
<dbReference type="GO" id="GO:0000271">
    <property type="term" value="P:polysaccharide biosynthetic process"/>
    <property type="evidence" value="ECO:0007669"/>
    <property type="project" value="TreeGrafter"/>
</dbReference>
<dbReference type="FunFam" id="3.40.640.10:FF:000079">
    <property type="entry name" value="LPS biosynthesis protein"/>
    <property type="match status" value="1"/>
</dbReference>
<gene>
    <name evidence="4" type="ORF">S03H2_41109</name>
</gene>
<proteinExistence type="inferred from homology"/>
<feature type="non-terminal residue" evidence="4">
    <location>
        <position position="273"/>
    </location>
</feature>
<accession>X1HDE1</accession>
<dbReference type="NCBIfam" id="NF011936">
    <property type="entry name" value="PRK15407.1"/>
    <property type="match status" value="1"/>
</dbReference>
<sequence>AEKIFIPGKTPIRYAGRVFDEKEIQAAVEASLDFWLTEGRFAEEFQAELAEKIGVKHALLVNSGSSANLLALTALMSPLLGEKQLKPGNEIITVAAGFPATLNPIIQNNLVPVFVDVDIPTYNARVEEIEFAISKKTRAIFIAHTLGNPLDLTRINKIVKKYDLYLIEDNCDALGSTYRGKNTGTFGHLATCSFYPAHHITTGEGGAVLTPDVTFTRIVRSLKNWGRDCYCGPGESNTCGRRFSGQYGALPYGYDHKYVYSHIGYNLKMTDIQ</sequence>
<evidence type="ECO:0008006" key="5">
    <source>
        <dbReference type="Google" id="ProtNLM"/>
    </source>
</evidence>
<dbReference type="InterPro" id="IPR015421">
    <property type="entry name" value="PyrdxlP-dep_Trfase_major"/>
</dbReference>
<dbReference type="InterPro" id="IPR000653">
    <property type="entry name" value="DegT/StrS_aminotransferase"/>
</dbReference>
<dbReference type="GO" id="GO:0008483">
    <property type="term" value="F:transaminase activity"/>
    <property type="evidence" value="ECO:0007669"/>
    <property type="project" value="TreeGrafter"/>
</dbReference>
<dbReference type="Pfam" id="PF01041">
    <property type="entry name" value="DegT_DnrJ_EryC1"/>
    <property type="match status" value="1"/>
</dbReference>
<dbReference type="AlphaFoldDB" id="X1HDE1"/>
<keyword evidence="2" id="KW-0663">Pyridoxal phosphate</keyword>
<evidence type="ECO:0000256" key="1">
    <source>
        <dbReference type="ARBA" id="ARBA00001933"/>
    </source>
</evidence>
<comment type="caution">
    <text evidence="4">The sequence shown here is derived from an EMBL/GenBank/DDBJ whole genome shotgun (WGS) entry which is preliminary data.</text>
</comment>